<accession>A0A9N9D2D1</accession>
<name>A0A9N9D2D1_9GLOM</name>
<protein>
    <submittedName>
        <fullName evidence="1">2493_t:CDS:1</fullName>
    </submittedName>
</protein>
<dbReference type="OrthoDB" id="10376923at2759"/>
<evidence type="ECO:0000313" key="1">
    <source>
        <dbReference type="EMBL" id="CAG8623700.1"/>
    </source>
</evidence>
<organism evidence="1 2">
    <name type="scientific">Ambispora gerdemannii</name>
    <dbReference type="NCBI Taxonomy" id="144530"/>
    <lineage>
        <taxon>Eukaryota</taxon>
        <taxon>Fungi</taxon>
        <taxon>Fungi incertae sedis</taxon>
        <taxon>Mucoromycota</taxon>
        <taxon>Glomeromycotina</taxon>
        <taxon>Glomeromycetes</taxon>
        <taxon>Archaeosporales</taxon>
        <taxon>Ambisporaceae</taxon>
        <taxon>Ambispora</taxon>
    </lineage>
</organism>
<keyword evidence="2" id="KW-1185">Reference proteome</keyword>
<evidence type="ECO:0000313" key="2">
    <source>
        <dbReference type="Proteomes" id="UP000789831"/>
    </source>
</evidence>
<gene>
    <name evidence="1" type="ORF">AGERDE_LOCUS10182</name>
</gene>
<dbReference type="Proteomes" id="UP000789831">
    <property type="component" value="Unassembled WGS sequence"/>
</dbReference>
<comment type="caution">
    <text evidence="1">The sequence shown here is derived from an EMBL/GenBank/DDBJ whole genome shotgun (WGS) entry which is preliminary data.</text>
</comment>
<dbReference type="AlphaFoldDB" id="A0A9N9D2D1"/>
<dbReference type="EMBL" id="CAJVPL010002978">
    <property type="protein sequence ID" value="CAG8623700.1"/>
    <property type="molecule type" value="Genomic_DNA"/>
</dbReference>
<feature type="non-terminal residue" evidence="1">
    <location>
        <position position="1"/>
    </location>
</feature>
<reference evidence="1" key="1">
    <citation type="submission" date="2021-06" db="EMBL/GenBank/DDBJ databases">
        <authorList>
            <person name="Kallberg Y."/>
            <person name="Tangrot J."/>
            <person name="Rosling A."/>
        </authorList>
    </citation>
    <scope>NUCLEOTIDE SEQUENCE</scope>
    <source>
        <strain evidence="1">MT106</strain>
    </source>
</reference>
<sequence length="353" mass="39012">MAASDKESICPYIQIEDSQVNHLYIDPSEFSFLNVETKSGYFTHREVRIYQDVVKSDNVVVNLSNIQIELRLNRSGKAPVDYEFASIGNTKLLSLKIRPWTMAFWKKGFWEPNPCGRARIDIHLPVFQKNDTNASSITGTGKTENRIPSFYFDGCKVNVIPPSSNYNLNDANSYLAPSINLTTNNGGIQLWDPIVESALLKALGTGDIKGYVRKISDYLVVNATNGDITVNINDVSKDRSSSRIELFSSTGDIFAYLNNSFIGTFNLTAGSGDVTFVNSTDRSLIELRGPNVSAIGFFNNTNQTVNNVNKNDSGSFNAYAGKNTLVHFTKGGYIPLKNSSCSNPIKYSVPFVL</sequence>
<proteinExistence type="predicted"/>